<feature type="compositionally biased region" description="Polar residues" evidence="2">
    <location>
        <begin position="22"/>
        <end position="31"/>
    </location>
</feature>
<dbReference type="PANTHER" id="PTHR10039">
    <property type="entry name" value="AMELOGENIN"/>
    <property type="match status" value="1"/>
</dbReference>
<dbReference type="STRING" id="1036612.A0A1L9U0E0"/>
<dbReference type="InterPro" id="IPR056884">
    <property type="entry name" value="NPHP3-like_N"/>
</dbReference>
<dbReference type="InterPro" id="IPR027417">
    <property type="entry name" value="P-loop_NTPase"/>
</dbReference>
<accession>A0A1L9U0E0</accession>
<reference evidence="5" key="1">
    <citation type="journal article" date="2017" name="Genome Biol.">
        <title>Comparative genomics reveals high biological diversity and specific adaptations in the industrially and medically important fungal genus Aspergillus.</title>
        <authorList>
            <person name="de Vries R.P."/>
            <person name="Riley R."/>
            <person name="Wiebenga A."/>
            <person name="Aguilar-Osorio G."/>
            <person name="Amillis S."/>
            <person name="Uchima C.A."/>
            <person name="Anderluh G."/>
            <person name="Asadollahi M."/>
            <person name="Askin M."/>
            <person name="Barry K."/>
            <person name="Battaglia E."/>
            <person name="Bayram O."/>
            <person name="Benocci T."/>
            <person name="Braus-Stromeyer S.A."/>
            <person name="Caldana C."/>
            <person name="Canovas D."/>
            <person name="Cerqueira G.C."/>
            <person name="Chen F."/>
            <person name="Chen W."/>
            <person name="Choi C."/>
            <person name="Clum A."/>
            <person name="Dos Santos R.A."/>
            <person name="Damasio A.R."/>
            <person name="Diallinas G."/>
            <person name="Emri T."/>
            <person name="Fekete E."/>
            <person name="Flipphi M."/>
            <person name="Freyberg S."/>
            <person name="Gallo A."/>
            <person name="Gournas C."/>
            <person name="Habgood R."/>
            <person name="Hainaut M."/>
            <person name="Harispe M.L."/>
            <person name="Henrissat B."/>
            <person name="Hilden K.S."/>
            <person name="Hope R."/>
            <person name="Hossain A."/>
            <person name="Karabika E."/>
            <person name="Karaffa L."/>
            <person name="Karanyi Z."/>
            <person name="Krasevec N."/>
            <person name="Kuo A."/>
            <person name="Kusch H."/>
            <person name="LaButti K."/>
            <person name="Lagendijk E.L."/>
            <person name="Lapidus A."/>
            <person name="Levasseur A."/>
            <person name="Lindquist E."/>
            <person name="Lipzen A."/>
            <person name="Logrieco A.F."/>
            <person name="MacCabe A."/>
            <person name="Maekelae M.R."/>
            <person name="Malavazi I."/>
            <person name="Melin P."/>
            <person name="Meyer V."/>
            <person name="Mielnichuk N."/>
            <person name="Miskei M."/>
            <person name="Molnar A.P."/>
            <person name="Mule G."/>
            <person name="Ngan C.Y."/>
            <person name="Orejas M."/>
            <person name="Orosz E."/>
            <person name="Ouedraogo J.P."/>
            <person name="Overkamp K.M."/>
            <person name="Park H.-S."/>
            <person name="Perrone G."/>
            <person name="Piumi F."/>
            <person name="Punt P.J."/>
            <person name="Ram A.F."/>
            <person name="Ramon A."/>
            <person name="Rauscher S."/>
            <person name="Record E."/>
            <person name="Riano-Pachon D.M."/>
            <person name="Robert V."/>
            <person name="Roehrig J."/>
            <person name="Ruller R."/>
            <person name="Salamov A."/>
            <person name="Salih N.S."/>
            <person name="Samson R.A."/>
            <person name="Sandor E."/>
            <person name="Sanguinetti M."/>
            <person name="Schuetze T."/>
            <person name="Sepcic K."/>
            <person name="Shelest E."/>
            <person name="Sherlock G."/>
            <person name="Sophianopoulou V."/>
            <person name="Squina F.M."/>
            <person name="Sun H."/>
            <person name="Susca A."/>
            <person name="Todd R.B."/>
            <person name="Tsang A."/>
            <person name="Unkles S.E."/>
            <person name="van de Wiele N."/>
            <person name="van Rossen-Uffink D."/>
            <person name="Oliveira J.V."/>
            <person name="Vesth T.C."/>
            <person name="Visser J."/>
            <person name="Yu J.-H."/>
            <person name="Zhou M."/>
            <person name="Andersen M.R."/>
            <person name="Archer D.B."/>
            <person name="Baker S.E."/>
            <person name="Benoit I."/>
            <person name="Brakhage A.A."/>
            <person name="Braus G.H."/>
            <person name="Fischer R."/>
            <person name="Frisvad J.C."/>
            <person name="Goldman G.H."/>
            <person name="Houbraken J."/>
            <person name="Oakley B."/>
            <person name="Pocsi I."/>
            <person name="Scazzocchio C."/>
            <person name="Seiboth B."/>
            <person name="vanKuyk P.A."/>
            <person name="Wortman J."/>
            <person name="Dyer P.S."/>
            <person name="Grigoriev I.V."/>
        </authorList>
    </citation>
    <scope>NUCLEOTIDE SEQUENCE [LARGE SCALE GENOMIC DNA]</scope>
    <source>
        <strain evidence="5">CBS 593.65</strain>
    </source>
</reference>
<sequence length="588" mass="66187">MAAVNVILPASASKENNHVRDQQSNPTMGMPPTNTAESIVARDNANVQVGNNYHTSYYGNSGLGELNPKLKRLRILQQLYQAPGTKVVCPTDYEGYKARNPKRVPGTCDWLLRSDQYLKWMQAPDSRCLWLTADAGSGKSVLASAAVDQLRRSEKDAVVCHFFFRDDGEIQRSGNPALRALLHQILMASETIPPTMASEYDSKGEAVFSGVEDLWRLLVSAVAEGGKDVFCILDGLDQCEGVSQRSLAKAISKLYERDATEDNTANPRRSPSLKMLITSRPLNSLTTKLYKLNHYRVRGEDQYQSIGSDIQLVITHEINELFEDGLIERHMRGLIHAKLSQQDDYTYLWIAAVMQELRNRAEDGASEVELLAVLDDNSFIYPVYANYLGQCTEDPSGHDSVLRKCFFQILLAAARPLTLVEMDYVLSIHAEHKHSSDILPYLHPARENFLRRLGGSLITFRGQVVNFIHWGVRDFLLAAPNYSVSSESRAASFGNWYLSIRMEEAHQILAQRCAWYLLLRDFRAVPTAIGHPPRDREAVYTKLAEQHPFLCYALKHWHQHGRMNSSGERNQGLVDLTSMLSCARYPGP</sequence>
<dbReference type="GeneID" id="63767544"/>
<name>A0A1L9U0E0_9EURO</name>
<dbReference type="SUPFAM" id="SSF52540">
    <property type="entry name" value="P-loop containing nucleoside triphosphate hydrolases"/>
    <property type="match status" value="1"/>
</dbReference>
<dbReference type="RefSeq" id="XP_040708931.1">
    <property type="nucleotide sequence ID" value="XM_040851471.1"/>
</dbReference>
<dbReference type="VEuPathDB" id="FungiDB:ASPSYDRAFT_85103"/>
<gene>
    <name evidence="4" type="ORF">ASPSYDRAFT_85103</name>
</gene>
<feature type="region of interest" description="Disordered" evidence="2">
    <location>
        <begin position="10"/>
        <end position="31"/>
    </location>
</feature>
<dbReference type="Gene3D" id="3.40.50.300">
    <property type="entry name" value="P-loop containing nucleotide triphosphate hydrolases"/>
    <property type="match status" value="1"/>
</dbReference>
<feature type="domain" description="Nephrocystin 3-like N-terminal" evidence="3">
    <location>
        <begin position="106"/>
        <end position="280"/>
    </location>
</feature>
<organism evidence="4 5">
    <name type="scientific">Aspergillus sydowii CBS 593.65</name>
    <dbReference type="NCBI Taxonomy" id="1036612"/>
    <lineage>
        <taxon>Eukaryota</taxon>
        <taxon>Fungi</taxon>
        <taxon>Dikarya</taxon>
        <taxon>Ascomycota</taxon>
        <taxon>Pezizomycotina</taxon>
        <taxon>Eurotiomycetes</taxon>
        <taxon>Eurotiomycetidae</taxon>
        <taxon>Eurotiales</taxon>
        <taxon>Aspergillaceae</taxon>
        <taxon>Aspergillus</taxon>
        <taxon>Aspergillus subgen. Nidulantes</taxon>
    </lineage>
</organism>
<dbReference type="Proteomes" id="UP000184356">
    <property type="component" value="Unassembled WGS sequence"/>
</dbReference>
<proteinExistence type="predicted"/>
<dbReference type="OrthoDB" id="163438at2759"/>
<evidence type="ECO:0000256" key="2">
    <source>
        <dbReference type="SAM" id="MobiDB-lite"/>
    </source>
</evidence>
<evidence type="ECO:0000313" key="5">
    <source>
        <dbReference type="Proteomes" id="UP000184356"/>
    </source>
</evidence>
<evidence type="ECO:0000313" key="4">
    <source>
        <dbReference type="EMBL" id="OJJ65125.1"/>
    </source>
</evidence>
<evidence type="ECO:0000259" key="3">
    <source>
        <dbReference type="Pfam" id="PF24883"/>
    </source>
</evidence>
<dbReference type="AlphaFoldDB" id="A0A1L9U0E0"/>
<evidence type="ECO:0000256" key="1">
    <source>
        <dbReference type="ARBA" id="ARBA00022737"/>
    </source>
</evidence>
<keyword evidence="1" id="KW-0677">Repeat</keyword>
<protein>
    <recommendedName>
        <fullName evidence="3">Nephrocystin 3-like N-terminal domain-containing protein</fullName>
    </recommendedName>
</protein>
<dbReference type="Pfam" id="PF24883">
    <property type="entry name" value="NPHP3_N"/>
    <property type="match status" value="1"/>
</dbReference>
<dbReference type="EMBL" id="KV878582">
    <property type="protein sequence ID" value="OJJ65125.1"/>
    <property type="molecule type" value="Genomic_DNA"/>
</dbReference>
<keyword evidence="5" id="KW-1185">Reference proteome</keyword>
<dbReference type="PANTHER" id="PTHR10039:SF14">
    <property type="entry name" value="NACHT DOMAIN-CONTAINING PROTEIN"/>
    <property type="match status" value="1"/>
</dbReference>